<keyword evidence="3" id="KW-1185">Reference proteome</keyword>
<dbReference type="PANTHER" id="PTHR43651:SF3">
    <property type="entry name" value="1,4-ALPHA-GLUCAN-BRANCHING ENZYME"/>
    <property type="match status" value="1"/>
</dbReference>
<dbReference type="Proteomes" id="UP000230423">
    <property type="component" value="Unassembled WGS sequence"/>
</dbReference>
<feature type="domain" description="Alpha-amylase/branching enzyme C-terminal all beta" evidence="1">
    <location>
        <begin position="79"/>
        <end position="120"/>
    </location>
</feature>
<evidence type="ECO:0000259" key="1">
    <source>
        <dbReference type="Pfam" id="PF02806"/>
    </source>
</evidence>
<dbReference type="EMBL" id="KZ349239">
    <property type="protein sequence ID" value="PIO65175.1"/>
    <property type="molecule type" value="Genomic_DNA"/>
</dbReference>
<accession>A0A2G9U4S3</accession>
<dbReference type="PANTHER" id="PTHR43651">
    <property type="entry name" value="1,4-ALPHA-GLUCAN-BRANCHING ENZYME"/>
    <property type="match status" value="1"/>
</dbReference>
<dbReference type="InterPro" id="IPR013780">
    <property type="entry name" value="Glyco_hydro_b"/>
</dbReference>
<dbReference type="Gene3D" id="3.20.20.80">
    <property type="entry name" value="Glycosidases"/>
    <property type="match status" value="1"/>
</dbReference>
<gene>
    <name evidence="2" type="ORF">TELCIR_13170</name>
</gene>
<dbReference type="GO" id="GO:0005737">
    <property type="term" value="C:cytoplasm"/>
    <property type="evidence" value="ECO:0007669"/>
    <property type="project" value="TreeGrafter"/>
</dbReference>
<dbReference type="GO" id="GO:0003844">
    <property type="term" value="F:1,4-alpha-glucan branching enzyme activity"/>
    <property type="evidence" value="ECO:0007669"/>
    <property type="project" value="TreeGrafter"/>
</dbReference>
<dbReference type="Pfam" id="PF02806">
    <property type="entry name" value="Alpha-amylase_C"/>
    <property type="match status" value="1"/>
</dbReference>
<evidence type="ECO:0000313" key="3">
    <source>
        <dbReference type="Proteomes" id="UP000230423"/>
    </source>
</evidence>
<dbReference type="GO" id="GO:0005978">
    <property type="term" value="P:glycogen biosynthetic process"/>
    <property type="evidence" value="ECO:0007669"/>
    <property type="project" value="TreeGrafter"/>
</dbReference>
<dbReference type="SUPFAM" id="SSF51011">
    <property type="entry name" value="Glycosyl hydrolase domain"/>
    <property type="match status" value="1"/>
</dbReference>
<dbReference type="AlphaFoldDB" id="A0A2G9U4S3"/>
<dbReference type="GO" id="GO:0043169">
    <property type="term" value="F:cation binding"/>
    <property type="evidence" value="ECO:0007669"/>
    <property type="project" value="InterPro"/>
</dbReference>
<dbReference type="OrthoDB" id="196493at2759"/>
<name>A0A2G9U4S3_TELCI</name>
<proteinExistence type="predicted"/>
<evidence type="ECO:0000313" key="2">
    <source>
        <dbReference type="EMBL" id="PIO65175.1"/>
    </source>
</evidence>
<reference evidence="2 3" key="1">
    <citation type="submission" date="2015-09" db="EMBL/GenBank/DDBJ databases">
        <title>Draft genome of the parasitic nematode Teladorsagia circumcincta isolate WARC Sus (inbred).</title>
        <authorList>
            <person name="Mitreva M."/>
        </authorList>
    </citation>
    <scope>NUCLEOTIDE SEQUENCE [LARGE SCALE GENOMIC DNA]</scope>
    <source>
        <strain evidence="2 3">S</strain>
    </source>
</reference>
<protein>
    <recommendedName>
        <fullName evidence="1">Alpha-amylase/branching enzyme C-terminal all beta domain-containing protein</fullName>
    </recommendedName>
</protein>
<organism evidence="2 3">
    <name type="scientific">Teladorsagia circumcincta</name>
    <name type="common">Brown stomach worm</name>
    <name type="synonym">Ostertagia circumcincta</name>
    <dbReference type="NCBI Taxonomy" id="45464"/>
    <lineage>
        <taxon>Eukaryota</taxon>
        <taxon>Metazoa</taxon>
        <taxon>Ecdysozoa</taxon>
        <taxon>Nematoda</taxon>
        <taxon>Chromadorea</taxon>
        <taxon>Rhabditida</taxon>
        <taxon>Rhabditina</taxon>
        <taxon>Rhabditomorpha</taxon>
        <taxon>Strongyloidea</taxon>
        <taxon>Trichostrongylidae</taxon>
        <taxon>Teladorsagia</taxon>
    </lineage>
</organism>
<dbReference type="Gene3D" id="2.60.40.1180">
    <property type="entry name" value="Golgi alpha-mannosidase II"/>
    <property type="match status" value="1"/>
</dbReference>
<dbReference type="InterPro" id="IPR006048">
    <property type="entry name" value="A-amylase/branching_C"/>
</dbReference>
<sequence length="121" mass="14141">MPALCRPVAEGGQGFDYRLAMALPDMWIKILKHMKDEDWVVGDIVHTLENRRYKWLNKWDEEMNKLEEATGFLHEAPAYVSCKHHEDKMICFERAGVVFVFNFHTSKSFTDYKVGVEMPGM</sequence>